<evidence type="ECO:0000256" key="3">
    <source>
        <dbReference type="ARBA" id="ARBA00022801"/>
    </source>
</evidence>
<evidence type="ECO:0000313" key="7">
    <source>
        <dbReference type="EMBL" id="OKA05185.1"/>
    </source>
</evidence>
<feature type="domain" description="Epoxide hydrolase N-terminal" evidence="5">
    <location>
        <begin position="7"/>
        <end position="112"/>
    </location>
</feature>
<dbReference type="PRINTS" id="PR00412">
    <property type="entry name" value="EPOXHYDRLASE"/>
</dbReference>
<gene>
    <name evidence="7" type="ORF">ATP06_0227815</name>
    <name evidence="6" type="ORF">AVL48_27745</name>
</gene>
<dbReference type="GO" id="GO:0097176">
    <property type="term" value="P:epoxide metabolic process"/>
    <property type="evidence" value="ECO:0007669"/>
    <property type="project" value="TreeGrafter"/>
</dbReference>
<reference evidence="6 8" key="1">
    <citation type="submission" date="2015-12" db="EMBL/GenBank/DDBJ databases">
        <title>Amycolatopsis regifaucium genome sequencing and assembly.</title>
        <authorList>
            <person name="Mayilraj S."/>
        </authorList>
    </citation>
    <scope>NUCLEOTIDE SEQUENCE [LARGE SCALE GENOMIC DNA]</scope>
    <source>
        <strain evidence="6 8">GY080</strain>
    </source>
</reference>
<evidence type="ECO:0000313" key="9">
    <source>
        <dbReference type="Proteomes" id="UP000186883"/>
    </source>
</evidence>
<keyword evidence="3 6" id="KW-0378">Hydrolase</keyword>
<dbReference type="PANTHER" id="PTHR21661:SF35">
    <property type="entry name" value="EPOXIDE HYDROLASE"/>
    <property type="match status" value="1"/>
</dbReference>
<dbReference type="InterPro" id="IPR010497">
    <property type="entry name" value="Epoxide_hydro_N"/>
</dbReference>
<reference evidence="7 9" key="2">
    <citation type="submission" date="2016-11" db="EMBL/GenBank/DDBJ databases">
        <title>Genome sequencing of Amycolatopsis regifaucium.</title>
        <authorList>
            <person name="Mayilraj S."/>
            <person name="Kaur N."/>
        </authorList>
    </citation>
    <scope>NUCLEOTIDE SEQUENCE [LARGE SCALE GENOMIC DNA]</scope>
    <source>
        <strain evidence="7 9">GY080</strain>
    </source>
</reference>
<comment type="caution">
    <text evidence="6">The sequence shown here is derived from an EMBL/GenBank/DDBJ whole genome shotgun (WGS) entry which is preliminary data.</text>
</comment>
<keyword evidence="9" id="KW-1185">Reference proteome</keyword>
<evidence type="ECO:0000313" key="6">
    <source>
        <dbReference type="EMBL" id="KZB86294.1"/>
    </source>
</evidence>
<dbReference type="SUPFAM" id="SSF53474">
    <property type="entry name" value="alpha/beta-Hydrolases"/>
    <property type="match status" value="1"/>
</dbReference>
<dbReference type="InterPro" id="IPR000639">
    <property type="entry name" value="Epox_hydrolase-like"/>
</dbReference>
<dbReference type="GO" id="GO:0004301">
    <property type="term" value="F:epoxide hydrolase activity"/>
    <property type="evidence" value="ECO:0007669"/>
    <property type="project" value="TreeGrafter"/>
</dbReference>
<dbReference type="EMBL" id="LQCI01000009">
    <property type="protein sequence ID" value="KZB86294.1"/>
    <property type="molecule type" value="Genomic_DNA"/>
</dbReference>
<evidence type="ECO:0000313" key="8">
    <source>
        <dbReference type="Proteomes" id="UP000076321"/>
    </source>
</evidence>
<dbReference type="AlphaFoldDB" id="A0A154MPS0"/>
<evidence type="ECO:0000256" key="4">
    <source>
        <dbReference type="PIRSR" id="PIRSR001112-1"/>
    </source>
</evidence>
<dbReference type="EMBL" id="LOBU02000019">
    <property type="protein sequence ID" value="OKA05185.1"/>
    <property type="molecule type" value="Genomic_DNA"/>
</dbReference>
<feature type="active site" description="Proton donor" evidence="4">
    <location>
        <position position="310"/>
    </location>
</feature>
<proteinExistence type="inferred from homology"/>
<feature type="active site" description="Nucleophile" evidence="4">
    <location>
        <position position="181"/>
    </location>
</feature>
<evidence type="ECO:0000256" key="1">
    <source>
        <dbReference type="ARBA" id="ARBA00010088"/>
    </source>
</evidence>
<accession>A0A154MPS0</accession>
<dbReference type="PANTHER" id="PTHR21661">
    <property type="entry name" value="EPOXIDE HYDROLASE 1-RELATED"/>
    <property type="match status" value="1"/>
</dbReference>
<dbReference type="InterPro" id="IPR016292">
    <property type="entry name" value="Epoxide_hydrolase"/>
</dbReference>
<dbReference type="Pfam" id="PF06441">
    <property type="entry name" value="EHN"/>
    <property type="match status" value="1"/>
</dbReference>
<protein>
    <submittedName>
        <fullName evidence="6">Epoxide hydrolase</fullName>
    </submittedName>
</protein>
<name>A0A154MPS0_9PSEU</name>
<comment type="similarity">
    <text evidence="1">Belongs to the peptidase S33 family.</text>
</comment>
<keyword evidence="2" id="KW-0058">Aromatic hydrocarbons catabolism</keyword>
<evidence type="ECO:0000259" key="5">
    <source>
        <dbReference type="Pfam" id="PF06441"/>
    </source>
</evidence>
<dbReference type="InterPro" id="IPR029058">
    <property type="entry name" value="AB_hydrolase_fold"/>
</dbReference>
<organism evidence="6 8">
    <name type="scientific">Amycolatopsis regifaucium</name>
    <dbReference type="NCBI Taxonomy" id="546365"/>
    <lineage>
        <taxon>Bacteria</taxon>
        <taxon>Bacillati</taxon>
        <taxon>Actinomycetota</taxon>
        <taxon>Actinomycetes</taxon>
        <taxon>Pseudonocardiales</taxon>
        <taxon>Pseudonocardiaceae</taxon>
        <taxon>Amycolatopsis</taxon>
    </lineage>
</organism>
<feature type="active site" description="Proton acceptor" evidence="4">
    <location>
        <position position="360"/>
    </location>
</feature>
<sequence>MPMSSEIRPFSIAIPQADLDDLRERLGRVRWPAGPSEDDWNSGVSPVYLRELSEYWRTRYDWRAHEAELNGFPQFTTAIDGANVHFLHVRSTEPNALPLILSHGWPGSIAEFTKIIGPLTNPREHGGDPADAFHLVIPSLPGFGFSGPPPDAGWSMHRMAHAFAELMARLGYDQYGAQGGDLGFGISHYLGVLDPDHVLGVHVNTLLTVAPPDPAALAELDDEDQERLQALADFGSRFAGYRTMQATRPQTLAYALADSPVGQLAWIVDLYRGVNEAQALHEDTVDWDYLLTTTMLYWLTNTAGSSARVYREERVLTALDPSTVPMGVAQFPHDARAVRRLAEREYSNIVSWTEFDRGGHFAAMEQPDLLVDDIRAFFRAIRRPPHPQ</sequence>
<dbReference type="PIRSF" id="PIRSF001112">
    <property type="entry name" value="Epoxide_hydrolase"/>
    <property type="match status" value="1"/>
</dbReference>
<evidence type="ECO:0000256" key="2">
    <source>
        <dbReference type="ARBA" id="ARBA00022797"/>
    </source>
</evidence>
<dbReference type="Proteomes" id="UP000076321">
    <property type="component" value="Unassembled WGS sequence"/>
</dbReference>
<dbReference type="Gene3D" id="3.40.50.1820">
    <property type="entry name" value="alpha/beta hydrolase"/>
    <property type="match status" value="1"/>
</dbReference>
<dbReference type="Proteomes" id="UP000186883">
    <property type="component" value="Unassembled WGS sequence"/>
</dbReference>